<dbReference type="InterPro" id="IPR016197">
    <property type="entry name" value="Chromo-like_dom_sf"/>
</dbReference>
<organism evidence="4 5">
    <name type="scientific">Ranitomeya imitator</name>
    <name type="common">mimic poison frog</name>
    <dbReference type="NCBI Taxonomy" id="111125"/>
    <lineage>
        <taxon>Eukaryota</taxon>
        <taxon>Metazoa</taxon>
        <taxon>Chordata</taxon>
        <taxon>Craniata</taxon>
        <taxon>Vertebrata</taxon>
        <taxon>Euteleostomi</taxon>
        <taxon>Amphibia</taxon>
        <taxon>Batrachia</taxon>
        <taxon>Anura</taxon>
        <taxon>Neobatrachia</taxon>
        <taxon>Hyloidea</taxon>
        <taxon>Dendrobatidae</taxon>
        <taxon>Dendrobatinae</taxon>
        <taxon>Ranitomeya</taxon>
    </lineage>
</organism>
<sequence>MGKACCGSEGLTDDEDMFNPDYVEVDRILEVAHTKDSDTGEEVTHYLVKWCSLSYEESTWELEEDVDQGKVREFEALQVLPDINIMVRPFLPVLWQVVKTDASLLGWGAVFRLLTVQGRWSAQESSLPINVLEIRAIFLSLRLWERILRGLPIQIQADNATEVAYVNHQGVTRSSLAEERPSSDSWQKLECSRTYKNNNQLREYQLEGMNWLLFNWYNRKNCILADEMGLGKKRSSLSPFCLRFSLWASVDLFSL</sequence>
<evidence type="ECO:0000313" key="5">
    <source>
        <dbReference type="Proteomes" id="UP001176940"/>
    </source>
</evidence>
<feature type="domain" description="Chromo" evidence="3">
    <location>
        <begin position="23"/>
        <end position="66"/>
    </location>
</feature>
<dbReference type="CDD" id="cd09275">
    <property type="entry name" value="RNase_HI_RT_DIRS1"/>
    <property type="match status" value="1"/>
</dbReference>
<protein>
    <recommendedName>
        <fullName evidence="3">Chromo domain-containing protein</fullName>
    </recommendedName>
</protein>
<dbReference type="Proteomes" id="UP001176940">
    <property type="component" value="Unassembled WGS sequence"/>
</dbReference>
<evidence type="ECO:0000256" key="1">
    <source>
        <dbReference type="ARBA" id="ARBA00004123"/>
    </source>
</evidence>
<dbReference type="InterPro" id="IPR027417">
    <property type="entry name" value="P-loop_NTPase"/>
</dbReference>
<dbReference type="Gene3D" id="2.40.50.40">
    <property type="match status" value="1"/>
</dbReference>
<name>A0ABN9KTB5_9NEOB</name>
<evidence type="ECO:0000259" key="3">
    <source>
        <dbReference type="PROSITE" id="PS50013"/>
    </source>
</evidence>
<proteinExistence type="predicted"/>
<dbReference type="PANTHER" id="PTHR46850:SF1">
    <property type="entry name" value="CHROMODOMAIN-HELICASE-DNA-BINDING PROTEIN 9"/>
    <property type="match status" value="1"/>
</dbReference>
<evidence type="ECO:0000256" key="2">
    <source>
        <dbReference type="ARBA" id="ARBA00049360"/>
    </source>
</evidence>
<dbReference type="Pfam" id="PF00176">
    <property type="entry name" value="SNF2-rel_dom"/>
    <property type="match status" value="1"/>
</dbReference>
<dbReference type="InterPro" id="IPR000953">
    <property type="entry name" value="Chromo/chromo_shadow_dom"/>
</dbReference>
<dbReference type="CDD" id="cd18663">
    <property type="entry name" value="CD2_tandem_CHD5-9_like"/>
    <property type="match status" value="1"/>
</dbReference>
<dbReference type="Pfam" id="PF00385">
    <property type="entry name" value="Chromo"/>
    <property type="match status" value="1"/>
</dbReference>
<dbReference type="InterPro" id="IPR051493">
    <property type="entry name" value="CHD"/>
</dbReference>
<reference evidence="4" key="1">
    <citation type="submission" date="2023-07" db="EMBL/GenBank/DDBJ databases">
        <authorList>
            <person name="Stuckert A."/>
        </authorList>
    </citation>
    <scope>NUCLEOTIDE SEQUENCE</scope>
</reference>
<dbReference type="EMBL" id="CAUEEQ010001115">
    <property type="protein sequence ID" value="CAJ0918950.1"/>
    <property type="molecule type" value="Genomic_DNA"/>
</dbReference>
<dbReference type="InterPro" id="IPR038718">
    <property type="entry name" value="SNF2-like_sf"/>
</dbReference>
<dbReference type="SUPFAM" id="SSF54160">
    <property type="entry name" value="Chromo domain-like"/>
    <property type="match status" value="1"/>
</dbReference>
<comment type="caution">
    <text evidence="4">The sequence shown here is derived from an EMBL/GenBank/DDBJ whole genome shotgun (WGS) entry which is preliminary data.</text>
</comment>
<dbReference type="InterPro" id="IPR023780">
    <property type="entry name" value="Chromo_domain"/>
</dbReference>
<dbReference type="Gene3D" id="3.40.50.10810">
    <property type="entry name" value="Tandem AAA-ATPase domain"/>
    <property type="match status" value="1"/>
</dbReference>
<dbReference type="PANTHER" id="PTHR46850">
    <property type="entry name" value="CHROMODOMAIN-HELICASE-DNA-BINDING PROTEIN 9"/>
    <property type="match status" value="1"/>
</dbReference>
<comment type="catalytic activity">
    <reaction evidence="2">
        <text>ATP + H2O = ADP + phosphate + H(+)</text>
        <dbReference type="Rhea" id="RHEA:13065"/>
        <dbReference type="ChEBI" id="CHEBI:15377"/>
        <dbReference type="ChEBI" id="CHEBI:15378"/>
        <dbReference type="ChEBI" id="CHEBI:30616"/>
        <dbReference type="ChEBI" id="CHEBI:43474"/>
        <dbReference type="ChEBI" id="CHEBI:456216"/>
    </reaction>
</comment>
<dbReference type="PROSITE" id="PS50013">
    <property type="entry name" value="CHROMO_2"/>
    <property type="match status" value="1"/>
</dbReference>
<dbReference type="SUPFAM" id="SSF52540">
    <property type="entry name" value="P-loop containing nucleoside triphosphate hydrolases"/>
    <property type="match status" value="1"/>
</dbReference>
<dbReference type="InterPro" id="IPR000330">
    <property type="entry name" value="SNF2_N"/>
</dbReference>
<dbReference type="SMART" id="SM00298">
    <property type="entry name" value="CHROMO"/>
    <property type="match status" value="1"/>
</dbReference>
<keyword evidence="5" id="KW-1185">Reference proteome</keyword>
<comment type="subcellular location">
    <subcellularLocation>
        <location evidence="1">Nucleus</location>
    </subcellularLocation>
</comment>
<evidence type="ECO:0000313" key="4">
    <source>
        <dbReference type="EMBL" id="CAJ0918950.1"/>
    </source>
</evidence>
<accession>A0ABN9KTB5</accession>
<gene>
    <name evidence="4" type="ORF">RIMI_LOCUS896292</name>
</gene>